<organism evidence="1 2">
    <name type="scientific">Armillaria gallica</name>
    <name type="common">Bulbous honey fungus</name>
    <name type="synonym">Armillaria bulbosa</name>
    <dbReference type="NCBI Taxonomy" id="47427"/>
    <lineage>
        <taxon>Eukaryota</taxon>
        <taxon>Fungi</taxon>
        <taxon>Dikarya</taxon>
        <taxon>Basidiomycota</taxon>
        <taxon>Agaricomycotina</taxon>
        <taxon>Agaricomycetes</taxon>
        <taxon>Agaricomycetidae</taxon>
        <taxon>Agaricales</taxon>
        <taxon>Marasmiineae</taxon>
        <taxon>Physalacriaceae</taxon>
        <taxon>Armillaria</taxon>
    </lineage>
</organism>
<reference evidence="2" key="1">
    <citation type="journal article" date="2017" name="Nat. Ecol. Evol.">
        <title>Genome expansion and lineage-specific genetic innovations in the forest pathogenic fungi Armillaria.</title>
        <authorList>
            <person name="Sipos G."/>
            <person name="Prasanna A.N."/>
            <person name="Walter M.C."/>
            <person name="O'Connor E."/>
            <person name="Balint B."/>
            <person name="Krizsan K."/>
            <person name="Kiss B."/>
            <person name="Hess J."/>
            <person name="Varga T."/>
            <person name="Slot J."/>
            <person name="Riley R."/>
            <person name="Boka B."/>
            <person name="Rigling D."/>
            <person name="Barry K."/>
            <person name="Lee J."/>
            <person name="Mihaltcheva S."/>
            <person name="LaButti K."/>
            <person name="Lipzen A."/>
            <person name="Waldron R."/>
            <person name="Moloney N.M."/>
            <person name="Sperisen C."/>
            <person name="Kredics L."/>
            <person name="Vagvoelgyi C."/>
            <person name="Patrignani A."/>
            <person name="Fitzpatrick D."/>
            <person name="Nagy I."/>
            <person name="Doyle S."/>
            <person name="Anderson J.B."/>
            <person name="Grigoriev I.V."/>
            <person name="Gueldener U."/>
            <person name="Muensterkoetter M."/>
            <person name="Nagy L.G."/>
        </authorList>
    </citation>
    <scope>NUCLEOTIDE SEQUENCE [LARGE SCALE GENOMIC DNA]</scope>
    <source>
        <strain evidence="2">Ar21-2</strain>
    </source>
</reference>
<proteinExistence type="predicted"/>
<dbReference type="Proteomes" id="UP000217790">
    <property type="component" value="Unassembled WGS sequence"/>
</dbReference>
<dbReference type="AlphaFoldDB" id="A0A2H3DLM6"/>
<dbReference type="InParanoid" id="A0A2H3DLM6"/>
<evidence type="ECO:0000313" key="2">
    <source>
        <dbReference type="Proteomes" id="UP000217790"/>
    </source>
</evidence>
<dbReference type="EMBL" id="KZ293669">
    <property type="protein sequence ID" value="PBK89143.1"/>
    <property type="molecule type" value="Genomic_DNA"/>
</dbReference>
<name>A0A2H3DLM6_ARMGA</name>
<evidence type="ECO:0000313" key="1">
    <source>
        <dbReference type="EMBL" id="PBK89143.1"/>
    </source>
</evidence>
<sequence length="325" mass="35865">MITHLDLKKKPGAEAAKQIINFNRAKEKLGHYLEELPSEKGDWGLTEGPAGMQLADGVCGVISMTGGAVHLYRLVAGILSRLLKTYSSFQLYTHTSCLFIHDNIIHTLCTKHVISYTRPINGRSISSGKDRSHARPYDGTGRWNLEERVPPDGSTSALTGSSVLKNIIYGLVIGSSTTCALPFMLISNSTLSVQLESFPEHMLTRQFTIIDIHTHILLTFALYRSKYSEGEYEIDFDFVEGVHVGERVETVMVRAGSVHARNIEGAGGWEKGGYRFVIAFTVFCDFEAVAPRSLPSKHEANSYTPAIESGILTALSHASILCWTW</sequence>
<protein>
    <submittedName>
        <fullName evidence="1">Uncharacterized protein</fullName>
    </submittedName>
</protein>
<gene>
    <name evidence="1" type="ORF">ARMGADRAFT_1065061</name>
</gene>
<dbReference type="OrthoDB" id="429143at2759"/>
<accession>A0A2H3DLM6</accession>
<keyword evidence="2" id="KW-1185">Reference proteome</keyword>
<dbReference type="STRING" id="47427.A0A2H3DLM6"/>